<dbReference type="EMBL" id="AM180088">
    <property type="protein sequence ID" value="CAJ53720.1"/>
    <property type="molecule type" value="Genomic_DNA"/>
</dbReference>
<protein>
    <submittedName>
        <fullName evidence="1">Homolog to ISH2 element protein</fullName>
    </submittedName>
</protein>
<proteinExistence type="predicted"/>
<dbReference type="KEGG" id="hwa:HQ_3632A"/>
<organism evidence="1 2">
    <name type="scientific">Haloquadratum walsbyi (strain DSM 16790 / HBSQ001)</name>
    <dbReference type="NCBI Taxonomy" id="362976"/>
    <lineage>
        <taxon>Archaea</taxon>
        <taxon>Methanobacteriati</taxon>
        <taxon>Methanobacteriota</taxon>
        <taxon>Stenosarchaea group</taxon>
        <taxon>Halobacteria</taxon>
        <taxon>Halobacteriales</taxon>
        <taxon>Haloferacaceae</taxon>
        <taxon>Haloquadratum</taxon>
    </lineage>
</organism>
<dbReference type="Proteomes" id="UP000001975">
    <property type="component" value="Chromosome"/>
</dbReference>
<dbReference type="AlphaFoldDB" id="Q18EB3"/>
<evidence type="ECO:0000313" key="2">
    <source>
        <dbReference type="Proteomes" id="UP000001975"/>
    </source>
</evidence>
<sequence length="79" mass="9321">MSEDNNINTEEVEICLTRETLLEIDLLIAECHESDIDRSEVIETFLSYCMQSDFYQNEYVSDKIKQQKSRSSARNHELE</sequence>
<evidence type="ECO:0000313" key="1">
    <source>
        <dbReference type="EMBL" id="CAJ53720.1"/>
    </source>
</evidence>
<keyword evidence="2" id="KW-1185">Reference proteome</keyword>
<reference evidence="1 2" key="1">
    <citation type="journal article" date="2006" name="BMC Genomics">
        <title>The genome of the square archaeon Haloquadratum walsbyi: life at the limits of water activity.</title>
        <authorList>
            <person name="Bolhuis H.H."/>
            <person name="Palm P.P."/>
            <person name="Wende A.W."/>
            <person name="Falb M.M."/>
            <person name="Rampp M.M."/>
            <person name="Rodriguez-Valera F.F."/>
            <person name="Pfeiffer F.F."/>
            <person name="Oesterhelt D.D."/>
        </authorList>
    </citation>
    <scope>NUCLEOTIDE SEQUENCE [LARGE SCALE GENOMIC DNA]</scope>
    <source>
        <strain evidence="2">DSM 16790 / HBSQ001</strain>
    </source>
</reference>
<name>Q18EB3_HALWD</name>
<gene>
    <name evidence="1" type="ordered locus">HQ_3632A</name>
</gene>
<accession>Q18EB3</accession>
<dbReference type="HOGENOM" id="CLU_196459_0_0_2"/>